<evidence type="ECO:0000313" key="1">
    <source>
        <dbReference type="EMBL" id="SDE44214.1"/>
    </source>
</evidence>
<reference evidence="2" key="1">
    <citation type="submission" date="2016-09" db="EMBL/GenBank/DDBJ databases">
        <authorList>
            <person name="Varghese N."/>
            <person name="Submissions S."/>
        </authorList>
    </citation>
    <scope>NUCLEOTIDE SEQUENCE [LARGE SCALE GENOMIC DNA]</scope>
    <source>
        <strain evidence="2">TNe-862</strain>
    </source>
</reference>
<evidence type="ECO:0000313" key="2">
    <source>
        <dbReference type="Proteomes" id="UP000198908"/>
    </source>
</evidence>
<accession>A0A1G7CXN9</accession>
<keyword evidence="2" id="KW-1185">Reference proteome</keyword>
<name>A0A1G7CXN9_9BURK</name>
<organism evidence="1 2">
    <name type="scientific">Paraburkholderia lycopersici</name>
    <dbReference type="NCBI Taxonomy" id="416944"/>
    <lineage>
        <taxon>Bacteria</taxon>
        <taxon>Pseudomonadati</taxon>
        <taxon>Pseudomonadota</taxon>
        <taxon>Betaproteobacteria</taxon>
        <taxon>Burkholderiales</taxon>
        <taxon>Burkholderiaceae</taxon>
        <taxon>Paraburkholderia</taxon>
    </lineage>
</organism>
<dbReference type="Proteomes" id="UP000198908">
    <property type="component" value="Unassembled WGS sequence"/>
</dbReference>
<protein>
    <submittedName>
        <fullName evidence="1">Uncharacterized protein</fullName>
    </submittedName>
</protein>
<sequence>MKTLALPFVIVLLINLMPAFAPPTLMAMSWVGFNSLLLLLRPVLQHQVDSRLLHSPGRW</sequence>
<proteinExistence type="predicted"/>
<dbReference type="EMBL" id="FMYQ01000049">
    <property type="protein sequence ID" value="SDE44214.1"/>
    <property type="molecule type" value="Genomic_DNA"/>
</dbReference>
<gene>
    <name evidence="1" type="ORF">SAMN05421548_14915</name>
</gene>
<dbReference type="AlphaFoldDB" id="A0A1G7CXN9"/>